<dbReference type="SUPFAM" id="SSF52374">
    <property type="entry name" value="Nucleotidylyl transferase"/>
    <property type="match status" value="1"/>
</dbReference>
<keyword evidence="6 7" id="KW-0030">Aminoacyl-tRNA synthetase</keyword>
<feature type="domain" description="Glutamyl/glutaminyl-tRNA synthetase class Ib catalytic" evidence="9">
    <location>
        <begin position="10"/>
        <end position="115"/>
    </location>
</feature>
<evidence type="ECO:0000259" key="9">
    <source>
        <dbReference type="Pfam" id="PF00749"/>
    </source>
</evidence>
<dbReference type="InterPro" id="IPR049940">
    <property type="entry name" value="GluQ/Sye"/>
</dbReference>
<feature type="domain" description="Glutamyl/glutaminyl-tRNA synthetase class Ib catalytic" evidence="9">
    <location>
        <begin position="126"/>
        <end position="270"/>
    </location>
</feature>
<feature type="binding site" evidence="7">
    <location>
        <position position="46"/>
    </location>
    <ligand>
        <name>L-glutamate</name>
        <dbReference type="ChEBI" id="CHEBI:29985"/>
    </ligand>
</feature>
<keyword evidence="11" id="KW-1185">Reference proteome</keyword>
<keyword evidence="4" id="KW-0862">Zinc</keyword>
<keyword evidence="8" id="KW-0648">Protein biosynthesis</keyword>
<dbReference type="Proteomes" id="UP001501757">
    <property type="component" value="Unassembled WGS sequence"/>
</dbReference>
<dbReference type="InterPro" id="IPR000924">
    <property type="entry name" value="Glu/Gln-tRNA-synth"/>
</dbReference>
<comment type="caution">
    <text evidence="10">The sequence shown here is derived from an EMBL/GenBank/DDBJ whole genome shotgun (WGS) entry which is preliminary data.</text>
</comment>
<reference evidence="10 11" key="1">
    <citation type="journal article" date="2019" name="Int. J. Syst. Evol. Microbiol.">
        <title>The Global Catalogue of Microorganisms (GCM) 10K type strain sequencing project: providing services to taxonomists for standard genome sequencing and annotation.</title>
        <authorList>
            <consortium name="The Broad Institute Genomics Platform"/>
            <consortium name="The Broad Institute Genome Sequencing Center for Infectious Disease"/>
            <person name="Wu L."/>
            <person name="Ma J."/>
        </authorList>
    </citation>
    <scope>NUCLEOTIDE SEQUENCE [LARGE SCALE GENOMIC DNA]</scope>
    <source>
        <strain evidence="10 11">JCM 13378</strain>
    </source>
</reference>
<feature type="short sequence motif" description="'HIGH' region" evidence="7">
    <location>
        <begin position="13"/>
        <end position="23"/>
    </location>
</feature>
<keyword evidence="1 7" id="KW-0436">Ligase</keyword>
<dbReference type="InterPro" id="IPR014729">
    <property type="entry name" value="Rossmann-like_a/b/a_fold"/>
</dbReference>
<dbReference type="PANTHER" id="PTHR43311:SF1">
    <property type="entry name" value="GLUTAMYL-Q TRNA(ASP) SYNTHETASE"/>
    <property type="match status" value="1"/>
</dbReference>
<keyword evidence="3 7" id="KW-0547">Nucleotide-binding</keyword>
<evidence type="ECO:0000256" key="8">
    <source>
        <dbReference type="RuleBase" id="RU363037"/>
    </source>
</evidence>
<keyword evidence="5 7" id="KW-0067">ATP-binding</keyword>
<comment type="caution">
    <text evidence="7">Lacks conserved residue(s) required for the propagation of feature annotation.</text>
</comment>
<dbReference type="Pfam" id="PF00749">
    <property type="entry name" value="tRNA-synt_1c"/>
    <property type="match status" value="2"/>
</dbReference>
<feature type="binding site" evidence="7">
    <location>
        <position position="171"/>
    </location>
    <ligand>
        <name>L-glutamate</name>
        <dbReference type="ChEBI" id="CHEBI:29985"/>
    </ligand>
</feature>
<dbReference type="PANTHER" id="PTHR43311">
    <property type="entry name" value="GLUTAMATE--TRNA LIGASE"/>
    <property type="match status" value="1"/>
</dbReference>
<evidence type="ECO:0000256" key="5">
    <source>
        <dbReference type="ARBA" id="ARBA00022840"/>
    </source>
</evidence>
<sequence length="292" mass="32683">MSEYSAYIGRFAPSPSGPLHLGSLVAALGSFLQAKSHQGRWLVRIEDIDPPREMAGAAELILEQLHVHGLKWDEPVIFQSTRSEYYDDALRQLRDAGMSYFCRCTRAEIKAQGGHVRCQAKGTVEKGSAIRFLNQQPLLEFDDGHLGRIRVDPDVAQEDFVIRRKDGFYAYQLAVVADDIAQGITEVVRGADLLEVTVLQLALYRGLGINPPAWLHLPVACLRPGQKLSKQNHAPALDTRKVLANLRSALQILGFSPARLVEFAQAETLLEWAVKNWSVRQLPPQREWLVEL</sequence>
<gene>
    <name evidence="10" type="primary">gluQRS</name>
    <name evidence="7" type="synonym">gluQ</name>
    <name evidence="10" type="ORF">GCM10009092_40970</name>
</gene>
<evidence type="ECO:0000256" key="7">
    <source>
        <dbReference type="HAMAP-Rule" id="MF_01428"/>
    </source>
</evidence>
<dbReference type="NCBIfam" id="NF004314">
    <property type="entry name" value="PRK05710.1-3"/>
    <property type="match status" value="1"/>
</dbReference>
<comment type="similarity">
    <text evidence="7">Belongs to the class-I aminoacyl-tRNA synthetase family. GluQ subfamily.</text>
</comment>
<evidence type="ECO:0000256" key="1">
    <source>
        <dbReference type="ARBA" id="ARBA00022598"/>
    </source>
</evidence>
<dbReference type="NCBIfam" id="TIGR03838">
    <property type="entry name" value="queuosine_YadB"/>
    <property type="match status" value="1"/>
</dbReference>
<evidence type="ECO:0000256" key="6">
    <source>
        <dbReference type="ARBA" id="ARBA00023146"/>
    </source>
</evidence>
<comment type="function">
    <text evidence="7">Catalyzes the tRNA-independent activation of glutamate in presence of ATP and the subsequent transfer of glutamate onto a tRNA(Asp). Glutamate is transferred on the 2-amino-5-(4,5-dihydroxy-2-cyclopenten-1-yl) moiety of the queuosine in the wobble position of the QUC anticodon.</text>
</comment>
<dbReference type="Gene3D" id="3.40.50.620">
    <property type="entry name" value="HUPs"/>
    <property type="match status" value="1"/>
</dbReference>
<dbReference type="HAMAP" id="MF_01428">
    <property type="entry name" value="Glu_Q_tRNA_synth"/>
    <property type="match status" value="1"/>
</dbReference>
<feature type="binding site" evidence="7">
    <location>
        <position position="230"/>
    </location>
    <ligand>
        <name>ATP</name>
        <dbReference type="ChEBI" id="CHEBI:30616"/>
    </ligand>
</feature>
<evidence type="ECO:0000256" key="3">
    <source>
        <dbReference type="ARBA" id="ARBA00022741"/>
    </source>
</evidence>
<protein>
    <recommendedName>
        <fullName evidence="7">Glutamyl-Q tRNA(Asp) synthetase</fullName>
        <shortName evidence="7">Glu-Q-RSs</shortName>
        <ecNumber evidence="7">6.1.1.-</ecNumber>
    </recommendedName>
</protein>
<name>A0ABN0XTK2_9ALTE</name>
<feature type="binding site" evidence="7">
    <location>
        <begin position="10"/>
        <end position="14"/>
    </location>
    <ligand>
        <name>L-glutamate</name>
        <dbReference type="ChEBI" id="CHEBI:29985"/>
    </ligand>
</feature>
<dbReference type="EC" id="6.1.1.-" evidence="7"/>
<evidence type="ECO:0000313" key="10">
    <source>
        <dbReference type="EMBL" id="GAA0372527.1"/>
    </source>
</evidence>
<evidence type="ECO:0000256" key="2">
    <source>
        <dbReference type="ARBA" id="ARBA00022723"/>
    </source>
</evidence>
<dbReference type="InterPro" id="IPR020058">
    <property type="entry name" value="Glu/Gln-tRNA-synth_Ib_cat-dom"/>
</dbReference>
<dbReference type="PRINTS" id="PR00987">
    <property type="entry name" value="TRNASYNTHGLU"/>
</dbReference>
<dbReference type="EMBL" id="BAAAEI010000028">
    <property type="protein sequence ID" value="GAA0372527.1"/>
    <property type="molecule type" value="Genomic_DNA"/>
</dbReference>
<feature type="short sequence motif" description="'KMSKS' region" evidence="7">
    <location>
        <begin position="227"/>
        <end position="231"/>
    </location>
</feature>
<feature type="binding site" evidence="7">
    <location>
        <position position="189"/>
    </location>
    <ligand>
        <name>L-glutamate</name>
        <dbReference type="ChEBI" id="CHEBI:29985"/>
    </ligand>
</feature>
<proteinExistence type="inferred from homology"/>
<dbReference type="RefSeq" id="WP_343847306.1">
    <property type="nucleotide sequence ID" value="NZ_BAAAEI010000028.1"/>
</dbReference>
<dbReference type="InterPro" id="IPR022380">
    <property type="entry name" value="Glu-Q_tRNA(Asp)_Synthase"/>
</dbReference>
<keyword evidence="2" id="KW-0479">Metal-binding</keyword>
<evidence type="ECO:0000313" key="11">
    <source>
        <dbReference type="Proteomes" id="UP001501757"/>
    </source>
</evidence>
<accession>A0ABN0XTK2</accession>
<dbReference type="Gene3D" id="3.90.800.10">
    <property type="entry name" value="Glutamyl-tRNA Synthetase, Domain 3"/>
    <property type="match status" value="1"/>
</dbReference>
<evidence type="ECO:0000256" key="4">
    <source>
        <dbReference type="ARBA" id="ARBA00022833"/>
    </source>
</evidence>
<organism evidence="10 11">
    <name type="scientific">Bowmanella denitrificans</name>
    <dbReference type="NCBI Taxonomy" id="366582"/>
    <lineage>
        <taxon>Bacteria</taxon>
        <taxon>Pseudomonadati</taxon>
        <taxon>Pseudomonadota</taxon>
        <taxon>Gammaproteobacteria</taxon>
        <taxon>Alteromonadales</taxon>
        <taxon>Alteromonadaceae</taxon>
        <taxon>Bowmanella</taxon>
    </lineage>
</organism>